<dbReference type="SUPFAM" id="SSF53335">
    <property type="entry name" value="S-adenosyl-L-methionine-dependent methyltransferases"/>
    <property type="match status" value="1"/>
</dbReference>
<keyword evidence="2" id="KW-0808">Transferase</keyword>
<feature type="domain" description="Methyltransferase" evidence="1">
    <location>
        <begin position="21"/>
        <end position="132"/>
    </location>
</feature>
<gene>
    <name evidence="2" type="ORF">HY220_02255</name>
</gene>
<dbReference type="InterPro" id="IPR025714">
    <property type="entry name" value="Methyltranfer_dom"/>
</dbReference>
<sequence>MQDPSSFLNPERVVSYFDIAKGSIVADFGAGAGYYTIPLARKVGPEGKVYAFDIQPHSADLVRSKARMHHILQVEALTADLERNHGTHLKDAVVDFILCSSVLHQAEDKLAVLHEAARILKPGRLLAVIEWDLIPAPGGPKPEFRIAKARARELCESSGFMLDREFEAGTHHYGLLFKKR</sequence>
<evidence type="ECO:0000259" key="1">
    <source>
        <dbReference type="Pfam" id="PF13847"/>
    </source>
</evidence>
<dbReference type="Pfam" id="PF13847">
    <property type="entry name" value="Methyltransf_31"/>
    <property type="match status" value="1"/>
</dbReference>
<dbReference type="GO" id="GO:0032259">
    <property type="term" value="P:methylation"/>
    <property type="evidence" value="ECO:0007669"/>
    <property type="project" value="UniProtKB-KW"/>
</dbReference>
<dbReference type="GO" id="GO:0008168">
    <property type="term" value="F:methyltransferase activity"/>
    <property type="evidence" value="ECO:0007669"/>
    <property type="project" value="UniProtKB-KW"/>
</dbReference>
<accession>A0A9D6QS05</accession>
<dbReference type="EMBL" id="JACQCQ010000009">
    <property type="protein sequence ID" value="MBI3627549.1"/>
    <property type="molecule type" value="Genomic_DNA"/>
</dbReference>
<evidence type="ECO:0000313" key="2">
    <source>
        <dbReference type="EMBL" id="MBI3627549.1"/>
    </source>
</evidence>
<evidence type="ECO:0000313" key="3">
    <source>
        <dbReference type="Proteomes" id="UP000808388"/>
    </source>
</evidence>
<dbReference type="AlphaFoldDB" id="A0A9D6QS05"/>
<comment type="caution">
    <text evidence="2">The sequence shown here is derived from an EMBL/GenBank/DDBJ whole genome shotgun (WGS) entry which is preliminary data.</text>
</comment>
<reference evidence="2" key="1">
    <citation type="submission" date="2020-07" db="EMBL/GenBank/DDBJ databases">
        <title>Huge and variable diversity of episymbiotic CPR bacteria and DPANN archaea in groundwater ecosystems.</title>
        <authorList>
            <person name="He C.Y."/>
            <person name="Keren R."/>
            <person name="Whittaker M."/>
            <person name="Farag I.F."/>
            <person name="Doudna J."/>
            <person name="Cate J.H.D."/>
            <person name="Banfield J.F."/>
        </authorList>
    </citation>
    <scope>NUCLEOTIDE SEQUENCE</scope>
    <source>
        <strain evidence="2">NC_groundwater_972_Pr1_S-0.2um_49_27</strain>
    </source>
</reference>
<dbReference type="InterPro" id="IPR029063">
    <property type="entry name" value="SAM-dependent_MTases_sf"/>
</dbReference>
<organism evidence="2 3">
    <name type="scientific">Candidatus Sungiibacteriota bacterium</name>
    <dbReference type="NCBI Taxonomy" id="2750080"/>
    <lineage>
        <taxon>Bacteria</taxon>
        <taxon>Candidatus Sungiibacteriota</taxon>
    </lineage>
</organism>
<dbReference type="Proteomes" id="UP000808388">
    <property type="component" value="Unassembled WGS sequence"/>
</dbReference>
<dbReference type="Gene3D" id="3.40.50.150">
    <property type="entry name" value="Vaccinia Virus protein VP39"/>
    <property type="match status" value="1"/>
</dbReference>
<proteinExistence type="predicted"/>
<keyword evidence="2" id="KW-0489">Methyltransferase</keyword>
<name>A0A9D6QS05_9BACT</name>
<protein>
    <submittedName>
        <fullName evidence="2">Class I SAM-dependent methyltransferase</fullName>
    </submittedName>
</protein>
<dbReference type="CDD" id="cd02440">
    <property type="entry name" value="AdoMet_MTases"/>
    <property type="match status" value="1"/>
</dbReference>